<dbReference type="PANTHER" id="PTHR33121">
    <property type="entry name" value="CYCLIC DI-GMP PHOSPHODIESTERASE PDEF"/>
    <property type="match status" value="1"/>
</dbReference>
<feature type="domain" description="EAL" evidence="2">
    <location>
        <begin position="386"/>
        <end position="637"/>
    </location>
</feature>
<dbReference type="InterPro" id="IPR001633">
    <property type="entry name" value="EAL_dom"/>
</dbReference>
<feature type="transmembrane region" description="Helical" evidence="1">
    <location>
        <begin position="108"/>
        <end position="130"/>
    </location>
</feature>
<sequence>MTSEYAYEVIAAIFLIVVMVSYKKKNWLDLYMNRCFDQLLKAGVLFTVADIVINILREFVFPESIFIRNLDSVIPRIAMLWLSVYYFQYWHALSGHRIILKSIRNMELVLPALIVTILDITSPVTHFIFYYDAQGIYHRGSLHNLIILVINIYFAGACLMAFRNRTDSWMRRGFVCVILCVMYDITIALQLVILKNGYLLSFFATGFMIFVCYMLYQNLDRYSDRISGGFSRAGFRKVIQEKFKYRQRFSCLFITIQNFQNILSICEEDELTGVMGEIGEILRKYGGRQNQFHIHGSDFAVLQQKENESVQLYEMVSQILPGTVRINNKSIPISYGFYMLTLEEAAYDQSEFYKMVASMKKMLKDQLHDRQLLRYEGEVRRNIDLELQIGRMLKKIMQDKRCDICISPIIDNHTGQRHAIEAKIYMLRENGKTIPEGAIWAVAKEMGYVRELGRITLESALELAQKERILEHGFKKLIVNVTPLHISSETVLREYRFLAKKYEFPLNRLCLEMTEDMSVPFERLEKYINDLISEGVTVVLDRYGDNVCNLQGIMKMPFRVVKISEKMVERYCSGESDVLKYQINMLHDNGWNICLEGIDNQQRYDKVRDLGDISYLQGRYYSGILTPERIHLYMEEV</sequence>
<reference evidence="3 4" key="1">
    <citation type="submission" date="2020-08" db="EMBL/GenBank/DDBJ databases">
        <title>Genome public.</title>
        <authorList>
            <person name="Liu C."/>
            <person name="Sun Q."/>
        </authorList>
    </citation>
    <scope>NUCLEOTIDE SEQUENCE [LARGE SCALE GENOMIC DNA]</scope>
    <source>
        <strain evidence="3 4">NSJ-37</strain>
    </source>
</reference>
<dbReference type="InterPro" id="IPR050706">
    <property type="entry name" value="Cyclic-di-GMP_PDE-like"/>
</dbReference>
<feature type="transmembrane region" description="Helical" evidence="1">
    <location>
        <begin position="6"/>
        <end position="22"/>
    </location>
</feature>
<dbReference type="Pfam" id="PF00563">
    <property type="entry name" value="EAL"/>
    <property type="match status" value="1"/>
</dbReference>
<feature type="transmembrane region" description="Helical" evidence="1">
    <location>
        <begin position="142"/>
        <end position="162"/>
    </location>
</feature>
<organism evidence="3 4">
    <name type="scientific">Jutongia huaianensis</name>
    <dbReference type="NCBI Taxonomy" id="2763668"/>
    <lineage>
        <taxon>Bacteria</taxon>
        <taxon>Bacillati</taxon>
        <taxon>Bacillota</taxon>
        <taxon>Clostridia</taxon>
        <taxon>Lachnospirales</taxon>
        <taxon>Lachnospiraceae</taxon>
        <taxon>Jutongia</taxon>
    </lineage>
</organism>
<dbReference type="PROSITE" id="PS50883">
    <property type="entry name" value="EAL"/>
    <property type="match status" value="1"/>
</dbReference>
<dbReference type="Proteomes" id="UP000606193">
    <property type="component" value="Unassembled WGS sequence"/>
</dbReference>
<name>A0ABR7N2V9_9FIRM</name>
<feature type="transmembrane region" description="Helical" evidence="1">
    <location>
        <begin position="174"/>
        <end position="193"/>
    </location>
</feature>
<protein>
    <submittedName>
        <fullName evidence="3">EAL domain-containing protein</fullName>
    </submittedName>
</protein>
<feature type="transmembrane region" description="Helical" evidence="1">
    <location>
        <begin position="42"/>
        <end position="60"/>
    </location>
</feature>
<feature type="transmembrane region" description="Helical" evidence="1">
    <location>
        <begin position="66"/>
        <end position="87"/>
    </location>
</feature>
<gene>
    <name evidence="3" type="ORF">H8704_07060</name>
</gene>
<accession>A0ABR7N2V9</accession>
<dbReference type="SUPFAM" id="SSF141868">
    <property type="entry name" value="EAL domain-like"/>
    <property type="match status" value="1"/>
</dbReference>
<dbReference type="Gene3D" id="3.20.20.450">
    <property type="entry name" value="EAL domain"/>
    <property type="match status" value="1"/>
</dbReference>
<keyword evidence="4" id="KW-1185">Reference proteome</keyword>
<keyword evidence="1" id="KW-0472">Membrane</keyword>
<keyword evidence="1" id="KW-0812">Transmembrane</keyword>
<evidence type="ECO:0000259" key="2">
    <source>
        <dbReference type="PROSITE" id="PS50883"/>
    </source>
</evidence>
<dbReference type="SMART" id="SM00052">
    <property type="entry name" value="EAL"/>
    <property type="match status" value="1"/>
</dbReference>
<evidence type="ECO:0000313" key="3">
    <source>
        <dbReference type="EMBL" id="MBC8562387.1"/>
    </source>
</evidence>
<dbReference type="InterPro" id="IPR035919">
    <property type="entry name" value="EAL_sf"/>
</dbReference>
<dbReference type="CDD" id="cd01948">
    <property type="entry name" value="EAL"/>
    <property type="match status" value="1"/>
</dbReference>
<dbReference type="EMBL" id="JACRSX010000007">
    <property type="protein sequence ID" value="MBC8562387.1"/>
    <property type="molecule type" value="Genomic_DNA"/>
</dbReference>
<dbReference type="RefSeq" id="WP_249297799.1">
    <property type="nucleotide sequence ID" value="NZ_JACRSX010000007.1"/>
</dbReference>
<evidence type="ECO:0000313" key="4">
    <source>
        <dbReference type="Proteomes" id="UP000606193"/>
    </source>
</evidence>
<dbReference type="PANTHER" id="PTHR33121:SF15">
    <property type="entry name" value="BLUE LIGHT- AND TEMPERATURE-REGULATED ANTIREPRESSOR BLUF"/>
    <property type="match status" value="1"/>
</dbReference>
<keyword evidence="1" id="KW-1133">Transmembrane helix</keyword>
<proteinExistence type="predicted"/>
<comment type="caution">
    <text evidence="3">The sequence shown here is derived from an EMBL/GenBank/DDBJ whole genome shotgun (WGS) entry which is preliminary data.</text>
</comment>
<feature type="transmembrane region" description="Helical" evidence="1">
    <location>
        <begin position="199"/>
        <end position="216"/>
    </location>
</feature>
<evidence type="ECO:0000256" key="1">
    <source>
        <dbReference type="SAM" id="Phobius"/>
    </source>
</evidence>